<evidence type="ECO:0000313" key="3">
    <source>
        <dbReference type="EMBL" id="KAG7360544.1"/>
    </source>
</evidence>
<protein>
    <submittedName>
        <fullName evidence="3">Uncharacterized protein</fullName>
    </submittedName>
</protein>
<dbReference type="EMBL" id="JAGRRH010000013">
    <property type="protein sequence ID" value="KAG7360544.1"/>
    <property type="molecule type" value="Genomic_DNA"/>
</dbReference>
<gene>
    <name evidence="3" type="ORF">IV203_035643</name>
</gene>
<comment type="caution">
    <text evidence="3">The sequence shown here is derived from an EMBL/GenBank/DDBJ whole genome shotgun (WGS) entry which is preliminary data.</text>
</comment>
<evidence type="ECO:0000256" key="1">
    <source>
        <dbReference type="SAM" id="MobiDB-lite"/>
    </source>
</evidence>
<dbReference type="AlphaFoldDB" id="A0A9K3LDT9"/>
<sequence length="191" mass="21044">MTSSYQNSVPGELTASVSAVTEPGTTTAWTPIEGHENGRMGGRTSRFLLAMGVTLFLFVVYTGLLPNNVSSLRGSEVSLLQQPPLADAAPADMPEPDYNGEGRYDWQKCKASNDPDCWKNEGDRVGGYWHNFGLRMKSFWENFRKTIHDFFAGGGDTTHEAVEEETVKTEKKNHNKKKGVPETTVNATVTP</sequence>
<keyword evidence="4" id="KW-1185">Reference proteome</keyword>
<name>A0A9K3LDT9_9STRA</name>
<accession>A0A9K3LDT9</accession>
<feature type="region of interest" description="Disordered" evidence="1">
    <location>
        <begin position="1"/>
        <end position="37"/>
    </location>
</feature>
<feature type="transmembrane region" description="Helical" evidence="2">
    <location>
        <begin position="47"/>
        <end position="65"/>
    </location>
</feature>
<feature type="compositionally biased region" description="Polar residues" evidence="1">
    <location>
        <begin position="1"/>
        <end position="29"/>
    </location>
</feature>
<keyword evidence="2" id="KW-0812">Transmembrane</keyword>
<reference evidence="3" key="2">
    <citation type="submission" date="2021-04" db="EMBL/GenBank/DDBJ databases">
        <authorList>
            <person name="Podell S."/>
        </authorList>
    </citation>
    <scope>NUCLEOTIDE SEQUENCE</scope>
    <source>
        <strain evidence="3">Hildebrandi</strain>
    </source>
</reference>
<evidence type="ECO:0000313" key="4">
    <source>
        <dbReference type="Proteomes" id="UP000693970"/>
    </source>
</evidence>
<keyword evidence="2" id="KW-0472">Membrane</keyword>
<evidence type="ECO:0000256" key="2">
    <source>
        <dbReference type="SAM" id="Phobius"/>
    </source>
</evidence>
<proteinExistence type="predicted"/>
<feature type="region of interest" description="Disordered" evidence="1">
    <location>
        <begin position="156"/>
        <end position="191"/>
    </location>
</feature>
<dbReference type="Proteomes" id="UP000693970">
    <property type="component" value="Unassembled WGS sequence"/>
</dbReference>
<organism evidence="3 4">
    <name type="scientific">Nitzschia inconspicua</name>
    <dbReference type="NCBI Taxonomy" id="303405"/>
    <lineage>
        <taxon>Eukaryota</taxon>
        <taxon>Sar</taxon>
        <taxon>Stramenopiles</taxon>
        <taxon>Ochrophyta</taxon>
        <taxon>Bacillariophyta</taxon>
        <taxon>Bacillariophyceae</taxon>
        <taxon>Bacillariophycidae</taxon>
        <taxon>Bacillariales</taxon>
        <taxon>Bacillariaceae</taxon>
        <taxon>Nitzschia</taxon>
    </lineage>
</organism>
<feature type="compositionally biased region" description="Basic and acidic residues" evidence="1">
    <location>
        <begin position="157"/>
        <end position="172"/>
    </location>
</feature>
<reference evidence="3" key="1">
    <citation type="journal article" date="2021" name="Sci. Rep.">
        <title>Diploid genomic architecture of Nitzschia inconspicua, an elite biomass production diatom.</title>
        <authorList>
            <person name="Oliver A."/>
            <person name="Podell S."/>
            <person name="Pinowska A."/>
            <person name="Traller J.C."/>
            <person name="Smith S.R."/>
            <person name="McClure R."/>
            <person name="Beliaev A."/>
            <person name="Bohutskyi P."/>
            <person name="Hill E.A."/>
            <person name="Rabines A."/>
            <person name="Zheng H."/>
            <person name="Allen L.Z."/>
            <person name="Kuo A."/>
            <person name="Grigoriev I.V."/>
            <person name="Allen A.E."/>
            <person name="Hazlebeck D."/>
            <person name="Allen E.E."/>
        </authorList>
    </citation>
    <scope>NUCLEOTIDE SEQUENCE</scope>
    <source>
        <strain evidence="3">Hildebrandi</strain>
    </source>
</reference>
<dbReference type="OrthoDB" id="48543at2759"/>
<keyword evidence="2" id="KW-1133">Transmembrane helix</keyword>